<dbReference type="EMBL" id="VFML01000002">
    <property type="protein sequence ID" value="TQI93876.1"/>
    <property type="molecule type" value="Genomic_DNA"/>
</dbReference>
<gene>
    <name evidence="1" type="ORF">FB471_6021</name>
</gene>
<evidence type="ECO:0000313" key="2">
    <source>
        <dbReference type="Proteomes" id="UP000320876"/>
    </source>
</evidence>
<keyword evidence="2" id="KW-1185">Reference proteome</keyword>
<comment type="caution">
    <text evidence="1">The sequence shown here is derived from an EMBL/GenBank/DDBJ whole genome shotgun (WGS) entry which is preliminary data.</text>
</comment>
<proteinExistence type="predicted"/>
<protein>
    <submittedName>
        <fullName evidence="1">Uncharacterized protein</fullName>
    </submittedName>
</protein>
<dbReference type="Proteomes" id="UP000320876">
    <property type="component" value="Unassembled WGS sequence"/>
</dbReference>
<accession>A0A542CSR5</accession>
<evidence type="ECO:0000313" key="1">
    <source>
        <dbReference type="EMBL" id="TQI93876.1"/>
    </source>
</evidence>
<organism evidence="1 2">
    <name type="scientific">Amycolatopsis cihanbeyliensis</name>
    <dbReference type="NCBI Taxonomy" id="1128664"/>
    <lineage>
        <taxon>Bacteria</taxon>
        <taxon>Bacillati</taxon>
        <taxon>Actinomycetota</taxon>
        <taxon>Actinomycetes</taxon>
        <taxon>Pseudonocardiales</taxon>
        <taxon>Pseudonocardiaceae</taxon>
        <taxon>Amycolatopsis</taxon>
    </lineage>
</organism>
<reference evidence="1 2" key="1">
    <citation type="submission" date="2019-06" db="EMBL/GenBank/DDBJ databases">
        <title>Sequencing the genomes of 1000 actinobacteria strains.</title>
        <authorList>
            <person name="Klenk H.-P."/>
        </authorList>
    </citation>
    <scope>NUCLEOTIDE SEQUENCE [LARGE SCALE GENOMIC DNA]</scope>
    <source>
        <strain evidence="1 2">DSM 45679</strain>
    </source>
</reference>
<dbReference type="AlphaFoldDB" id="A0A542CSR5"/>
<name>A0A542CSR5_AMYCI</name>
<sequence>MRACLIGGCATVSISVKTMQDVMSEQMAPCGCVSRPSRDTLLRGAIVLGRQLPISRLDETL</sequence>